<sequence>MGQWQLAFLHDTYRIAVKYGDKEYTVWANGNWPSYMMHIVSLHPPQKSKEAKKQKSL</sequence>
<dbReference type="RefSeq" id="WP_002987963.1">
    <property type="nucleotide sequence ID" value="NZ_CP068108.1"/>
</dbReference>
<name>A0A9Q7E7P0_MYROD</name>
<organism evidence="1 2">
    <name type="scientific">Myroides odoratus</name>
    <name type="common">Flavobacterium odoratum</name>
    <dbReference type="NCBI Taxonomy" id="256"/>
    <lineage>
        <taxon>Bacteria</taxon>
        <taxon>Pseudomonadati</taxon>
        <taxon>Bacteroidota</taxon>
        <taxon>Flavobacteriia</taxon>
        <taxon>Flavobacteriales</taxon>
        <taxon>Flavobacteriaceae</taxon>
        <taxon>Myroides</taxon>
    </lineage>
</organism>
<gene>
    <name evidence="1" type="ORF">I6I88_16215</name>
</gene>
<accession>A0A9Q7E7P0</accession>
<dbReference type="GeneID" id="93529225"/>
<reference evidence="1 2" key="1">
    <citation type="submission" date="2021-01" db="EMBL/GenBank/DDBJ databases">
        <title>FDA dAtabase for Regulatory Grade micrObial Sequences (FDA-ARGOS): Supporting development and validation of Infectious Disease Dx tests.</title>
        <authorList>
            <person name="Sproer C."/>
            <person name="Gronow S."/>
            <person name="Severitt S."/>
            <person name="Schroder I."/>
            <person name="Tallon L."/>
            <person name="Sadzewicz L."/>
            <person name="Zhao X."/>
            <person name="Boylan J."/>
            <person name="Ott S."/>
            <person name="Bowen H."/>
            <person name="Vavikolanu K."/>
            <person name="Mehta A."/>
            <person name="Aluvathingal J."/>
            <person name="Nadendla S."/>
            <person name="Lowell S."/>
            <person name="Myers T."/>
            <person name="Yan Y."/>
            <person name="Sichtig H."/>
        </authorList>
    </citation>
    <scope>NUCLEOTIDE SEQUENCE [LARGE SCALE GENOMIC DNA]</scope>
    <source>
        <strain evidence="1 2">FDAARGOS_1131</strain>
    </source>
</reference>
<evidence type="ECO:0000313" key="1">
    <source>
        <dbReference type="EMBL" id="QQT99700.1"/>
    </source>
</evidence>
<evidence type="ECO:0000313" key="2">
    <source>
        <dbReference type="Proteomes" id="UP000596202"/>
    </source>
</evidence>
<dbReference type="EMBL" id="CP068108">
    <property type="protein sequence ID" value="QQT99700.1"/>
    <property type="molecule type" value="Genomic_DNA"/>
</dbReference>
<dbReference type="Proteomes" id="UP000596202">
    <property type="component" value="Chromosome"/>
</dbReference>
<dbReference type="AlphaFoldDB" id="A0A9Q7E7P0"/>
<protein>
    <submittedName>
        <fullName evidence="1">Uncharacterized protein</fullName>
    </submittedName>
</protein>
<proteinExistence type="predicted"/>